<comment type="caution">
    <text evidence="2">The sequence shown here is derived from an EMBL/GenBank/DDBJ whole genome shotgun (WGS) entry which is preliminary data.</text>
</comment>
<protein>
    <submittedName>
        <fullName evidence="2">Uncharacterized protein</fullName>
    </submittedName>
</protein>
<evidence type="ECO:0000256" key="1">
    <source>
        <dbReference type="SAM" id="MobiDB-lite"/>
    </source>
</evidence>
<name>A0ABR1VQ03_9PEZI</name>
<feature type="region of interest" description="Disordered" evidence="1">
    <location>
        <begin position="68"/>
        <end position="102"/>
    </location>
</feature>
<evidence type="ECO:0000313" key="2">
    <source>
        <dbReference type="EMBL" id="KAK8072952.1"/>
    </source>
</evidence>
<accession>A0ABR1VQ03</accession>
<feature type="compositionally biased region" description="Low complexity" evidence="1">
    <location>
        <begin position="78"/>
        <end position="88"/>
    </location>
</feature>
<feature type="compositionally biased region" description="Basic and acidic residues" evidence="1">
    <location>
        <begin position="92"/>
        <end position="102"/>
    </location>
</feature>
<sequence length="102" mass="11158">MCTVDIDQWLCRKCFGFIEITERIPSWKTCDIGPTYDRACPAFSPNFINHFNFECDACKRAAAAAEKQKTEGKGVGSSGSSTTLLGSSPMDPKLEKEGKGDN</sequence>
<proteinExistence type="predicted"/>
<gene>
    <name evidence="2" type="ORF">PG996_006300</name>
</gene>
<organism evidence="2 3">
    <name type="scientific">Apiospora saccharicola</name>
    <dbReference type="NCBI Taxonomy" id="335842"/>
    <lineage>
        <taxon>Eukaryota</taxon>
        <taxon>Fungi</taxon>
        <taxon>Dikarya</taxon>
        <taxon>Ascomycota</taxon>
        <taxon>Pezizomycotina</taxon>
        <taxon>Sordariomycetes</taxon>
        <taxon>Xylariomycetidae</taxon>
        <taxon>Amphisphaeriales</taxon>
        <taxon>Apiosporaceae</taxon>
        <taxon>Apiospora</taxon>
    </lineage>
</organism>
<keyword evidence="3" id="KW-1185">Reference proteome</keyword>
<dbReference type="EMBL" id="JAQQWM010000003">
    <property type="protein sequence ID" value="KAK8072952.1"/>
    <property type="molecule type" value="Genomic_DNA"/>
</dbReference>
<reference evidence="2 3" key="1">
    <citation type="submission" date="2023-01" db="EMBL/GenBank/DDBJ databases">
        <title>Analysis of 21 Apiospora genomes using comparative genomics revels a genus with tremendous synthesis potential of carbohydrate active enzymes and secondary metabolites.</title>
        <authorList>
            <person name="Sorensen T."/>
        </authorList>
    </citation>
    <scope>NUCLEOTIDE SEQUENCE [LARGE SCALE GENOMIC DNA]</scope>
    <source>
        <strain evidence="2 3">CBS 83171</strain>
    </source>
</reference>
<dbReference type="Proteomes" id="UP001446871">
    <property type="component" value="Unassembled WGS sequence"/>
</dbReference>
<evidence type="ECO:0000313" key="3">
    <source>
        <dbReference type="Proteomes" id="UP001446871"/>
    </source>
</evidence>